<evidence type="ECO:0000313" key="3">
    <source>
        <dbReference type="EMBL" id="MCX5568616.1"/>
    </source>
</evidence>
<keyword evidence="1" id="KW-0472">Membrane</keyword>
<evidence type="ECO:0000313" key="4">
    <source>
        <dbReference type="Proteomes" id="UP001144805"/>
    </source>
</evidence>
<dbReference type="Proteomes" id="UP001144805">
    <property type="component" value="Unassembled WGS sequence"/>
</dbReference>
<evidence type="ECO:0000259" key="2">
    <source>
        <dbReference type="SMART" id="SM01259"/>
    </source>
</evidence>
<protein>
    <submittedName>
        <fullName evidence="3">Lipid-A-disaccharide synthase N-terminal domain-containing protein</fullName>
    </submittedName>
</protein>
<comment type="caution">
    <text evidence="3">The sequence shown here is derived from an EMBL/GenBank/DDBJ whole genome shotgun (WGS) entry which is preliminary data.</text>
</comment>
<name>A0A9X3DYZ2_9HYPH</name>
<feature type="transmembrane region" description="Helical" evidence="1">
    <location>
        <begin position="23"/>
        <end position="41"/>
    </location>
</feature>
<keyword evidence="1" id="KW-1133">Transmembrane helix</keyword>
<dbReference type="Pfam" id="PF07578">
    <property type="entry name" value="LAB_N"/>
    <property type="match status" value="1"/>
</dbReference>
<dbReference type="GO" id="GO:0016020">
    <property type="term" value="C:membrane"/>
    <property type="evidence" value="ECO:0007669"/>
    <property type="project" value="GOC"/>
</dbReference>
<feature type="domain" description="Lipid A biosynthesis N-terminal" evidence="2">
    <location>
        <begin position="27"/>
        <end position="98"/>
    </location>
</feature>
<keyword evidence="4" id="KW-1185">Reference proteome</keyword>
<feature type="transmembrane region" description="Helical" evidence="1">
    <location>
        <begin position="81"/>
        <end position="100"/>
    </location>
</feature>
<dbReference type="AlphaFoldDB" id="A0A9X3DYZ2"/>
<dbReference type="PIRSF" id="PIRSF028440">
    <property type="entry name" value="UCP_LAB_N"/>
    <property type="match status" value="1"/>
</dbReference>
<gene>
    <name evidence="3" type="ORF">OSH07_05380</name>
</gene>
<dbReference type="Gene3D" id="1.20.1280.290">
    <property type="match status" value="1"/>
</dbReference>
<dbReference type="SMART" id="SM01259">
    <property type="entry name" value="LAB_N"/>
    <property type="match status" value="1"/>
</dbReference>
<accession>A0A9X3DYZ2</accession>
<keyword evidence="1" id="KW-0812">Transmembrane</keyword>
<dbReference type="GO" id="GO:0008915">
    <property type="term" value="F:lipid-A-disaccharide synthase activity"/>
    <property type="evidence" value="ECO:0007669"/>
    <property type="project" value="InterPro"/>
</dbReference>
<dbReference type="RefSeq" id="WP_266337588.1">
    <property type="nucleotide sequence ID" value="NZ_JAPKNK010000002.1"/>
</dbReference>
<feature type="transmembrane region" description="Helical" evidence="1">
    <location>
        <begin position="53"/>
        <end position="75"/>
    </location>
</feature>
<dbReference type="GO" id="GO:0009245">
    <property type="term" value="P:lipid A biosynthetic process"/>
    <property type="evidence" value="ECO:0007669"/>
    <property type="project" value="InterPro"/>
</dbReference>
<evidence type="ECO:0000256" key="1">
    <source>
        <dbReference type="SAM" id="Phobius"/>
    </source>
</evidence>
<proteinExistence type="predicted"/>
<dbReference type="InterPro" id="IPR011499">
    <property type="entry name" value="Lipid_A_biosynth_N"/>
</dbReference>
<organism evidence="3 4">
    <name type="scientific">Kaistia nematophila</name>
    <dbReference type="NCBI Taxonomy" id="2994654"/>
    <lineage>
        <taxon>Bacteria</taxon>
        <taxon>Pseudomonadati</taxon>
        <taxon>Pseudomonadota</taxon>
        <taxon>Alphaproteobacteria</taxon>
        <taxon>Hyphomicrobiales</taxon>
        <taxon>Kaistiaceae</taxon>
        <taxon>Kaistia</taxon>
    </lineage>
</organism>
<dbReference type="InterPro" id="IPR014546">
    <property type="entry name" value="UCP028440_lipidA_biosyn"/>
</dbReference>
<sequence length="113" mass="12852">MAGNLFGAIANWLHHVFVEQFDVWILLGFVAQALFTMRFVVQWIASERAKKSVVPAAFWTFSILGGALLLIYAIYRKDPVFIAGQAAGLFIYFRNVWFILHERKLTRESGAVS</sequence>
<dbReference type="EMBL" id="JAPKNK010000002">
    <property type="protein sequence ID" value="MCX5568616.1"/>
    <property type="molecule type" value="Genomic_DNA"/>
</dbReference>
<reference evidence="3" key="1">
    <citation type="submission" date="2022-11" db="EMBL/GenBank/DDBJ databases">
        <title>Biodiversity and phylogenetic relationships of bacteria.</title>
        <authorList>
            <person name="Machado R.A.R."/>
            <person name="Bhat A."/>
            <person name="Loulou A."/>
            <person name="Kallel S."/>
        </authorList>
    </citation>
    <scope>NUCLEOTIDE SEQUENCE</scope>
    <source>
        <strain evidence="3">K-TC2</strain>
    </source>
</reference>